<dbReference type="EC" id="3.1.26.4" evidence="3"/>
<dbReference type="GO" id="GO:0043137">
    <property type="term" value="P:DNA replication, removal of RNA primer"/>
    <property type="evidence" value="ECO:0007669"/>
    <property type="project" value="TreeGrafter"/>
</dbReference>
<keyword evidence="5" id="KW-0479">Metal-binding</keyword>
<keyword evidence="10" id="KW-1185">Reference proteome</keyword>
<protein>
    <recommendedName>
        <fullName evidence="3">ribonuclease H</fullName>
        <ecNumber evidence="3">3.1.26.4</ecNumber>
    </recommendedName>
</protein>
<dbReference type="GO" id="GO:0046872">
    <property type="term" value="F:metal ion binding"/>
    <property type="evidence" value="ECO:0007669"/>
    <property type="project" value="UniProtKB-KW"/>
</dbReference>
<evidence type="ECO:0000256" key="7">
    <source>
        <dbReference type="ARBA" id="ARBA00022801"/>
    </source>
</evidence>
<dbReference type="RefSeq" id="YP_003970117.1">
    <property type="nucleotide sequence ID" value="NC_014637.1"/>
</dbReference>
<evidence type="ECO:0000313" key="10">
    <source>
        <dbReference type="Proteomes" id="UP000029781"/>
    </source>
</evidence>
<gene>
    <name evidence="9" type="ORF">crov484</name>
</gene>
<evidence type="ECO:0000256" key="6">
    <source>
        <dbReference type="ARBA" id="ARBA00022759"/>
    </source>
</evidence>
<dbReference type="GeneID" id="9887887"/>
<sequence>MQKDNKFYYFFTDGSSKGNQFKNPTGGFGVYFPHHPELNISKKLEGKVTNNIAELSAVYYGILKLIRKVKVNKPIIIVSDSKYIIDSITKWAKGWEKNNWKKADGTPIQNEILIKKIYYLVNNLNINFQHQRAHKSPPKDKNSSEYFFWDGNDKADKLANLQTI</sequence>
<dbReference type="KEGG" id="vg:9887887"/>
<evidence type="ECO:0000313" key="9">
    <source>
        <dbReference type="EMBL" id="ADO67518.1"/>
    </source>
</evidence>
<dbReference type="InterPro" id="IPR036397">
    <property type="entry name" value="RNaseH_sf"/>
</dbReference>
<name>E3T5Q5_CROVB</name>
<keyword evidence="7" id="KW-0378">Hydrolase</keyword>
<proteinExistence type="inferred from homology"/>
<accession>E3T5Q5</accession>
<dbReference type="PANTHER" id="PTHR10642:SF26">
    <property type="entry name" value="RIBONUCLEASE H1"/>
    <property type="match status" value="1"/>
</dbReference>
<comment type="catalytic activity">
    <reaction evidence="1">
        <text>Endonucleolytic cleavage to 5'-phosphomonoester.</text>
        <dbReference type="EC" id="3.1.26.4"/>
    </reaction>
</comment>
<dbReference type="GO" id="GO:0003676">
    <property type="term" value="F:nucleic acid binding"/>
    <property type="evidence" value="ECO:0007669"/>
    <property type="project" value="InterPro"/>
</dbReference>
<dbReference type="EMBL" id="GU244497">
    <property type="protein sequence ID" value="ADO67518.1"/>
    <property type="molecule type" value="Genomic_DNA"/>
</dbReference>
<dbReference type="InterPro" id="IPR050092">
    <property type="entry name" value="RNase_H"/>
</dbReference>
<dbReference type="Proteomes" id="UP000029781">
    <property type="component" value="Segment"/>
</dbReference>
<dbReference type="CDD" id="cd09280">
    <property type="entry name" value="RNase_HI_eukaryote_like"/>
    <property type="match status" value="1"/>
</dbReference>
<dbReference type="InterPro" id="IPR012337">
    <property type="entry name" value="RNaseH-like_sf"/>
</dbReference>
<evidence type="ECO:0000256" key="2">
    <source>
        <dbReference type="ARBA" id="ARBA00005300"/>
    </source>
</evidence>
<reference evidence="9 10" key="1">
    <citation type="journal article" date="2010" name="Proc. Natl. Acad. Sci. U.S.A.">
        <title>Giant virus with a remarkable complement of genes infects marine zooplankton.</title>
        <authorList>
            <person name="Fischer M.G."/>
            <person name="Allen M.J."/>
            <person name="Wilson W.H."/>
            <person name="Suttle C.A."/>
        </authorList>
    </citation>
    <scope>NUCLEOTIDE SEQUENCE [LARGE SCALE GENOMIC DNA]</scope>
    <source>
        <strain evidence="9 10">BV-PW1</strain>
    </source>
</reference>
<dbReference type="PROSITE" id="PS50879">
    <property type="entry name" value="RNASE_H_1"/>
    <property type="match status" value="1"/>
</dbReference>
<keyword evidence="4" id="KW-0540">Nuclease</keyword>
<comment type="similarity">
    <text evidence="2">Belongs to the RNase H family.</text>
</comment>
<feature type="domain" description="RNase H type-1" evidence="8">
    <location>
        <begin position="4"/>
        <end position="164"/>
    </location>
</feature>
<dbReference type="Gene3D" id="3.30.420.10">
    <property type="entry name" value="Ribonuclease H-like superfamily/Ribonuclease H"/>
    <property type="match status" value="1"/>
</dbReference>
<evidence type="ECO:0000256" key="1">
    <source>
        <dbReference type="ARBA" id="ARBA00000077"/>
    </source>
</evidence>
<keyword evidence="6" id="KW-0255">Endonuclease</keyword>
<evidence type="ECO:0000256" key="3">
    <source>
        <dbReference type="ARBA" id="ARBA00012180"/>
    </source>
</evidence>
<dbReference type="GO" id="GO:0004523">
    <property type="term" value="F:RNA-DNA hybrid ribonuclease activity"/>
    <property type="evidence" value="ECO:0007669"/>
    <property type="project" value="UniProtKB-EC"/>
</dbReference>
<dbReference type="PANTHER" id="PTHR10642">
    <property type="entry name" value="RIBONUCLEASE H1"/>
    <property type="match status" value="1"/>
</dbReference>
<evidence type="ECO:0000256" key="4">
    <source>
        <dbReference type="ARBA" id="ARBA00022722"/>
    </source>
</evidence>
<dbReference type="OrthoDB" id="26925at10239"/>
<dbReference type="SUPFAM" id="SSF53098">
    <property type="entry name" value="Ribonuclease H-like"/>
    <property type="match status" value="1"/>
</dbReference>
<dbReference type="InterPro" id="IPR002156">
    <property type="entry name" value="RNaseH_domain"/>
</dbReference>
<evidence type="ECO:0000259" key="8">
    <source>
        <dbReference type="PROSITE" id="PS50879"/>
    </source>
</evidence>
<dbReference type="Pfam" id="PF00075">
    <property type="entry name" value="RNase_H"/>
    <property type="match status" value="1"/>
</dbReference>
<organismHost>
    <name type="scientific">Cafeteria roenbergensis</name>
    <name type="common">Marine flagellate</name>
    <dbReference type="NCBI Taxonomy" id="33653"/>
</organismHost>
<evidence type="ECO:0000256" key="5">
    <source>
        <dbReference type="ARBA" id="ARBA00022723"/>
    </source>
</evidence>
<organism evidence="9 10">
    <name type="scientific">Cafeteria roenbergensis virus (strain BV-PW1)</name>
    <name type="common">CroV</name>
    <dbReference type="NCBI Taxonomy" id="693272"/>
    <lineage>
        <taxon>Viruses</taxon>
        <taxon>Varidnaviria</taxon>
        <taxon>Bamfordvirae</taxon>
        <taxon>Nucleocytoviricota</taxon>
        <taxon>Megaviricetes</taxon>
        <taxon>Imitervirales</taxon>
        <taxon>Mimiviridae</taxon>
        <taxon>Aliimimivirinae</taxon>
        <taxon>Rheavirus</taxon>
        <taxon>Rheavirus sinusmexicani</taxon>
    </lineage>
</organism>